<organism evidence="1 2">
    <name type="scientific">Discostella pseudostelligera</name>
    <dbReference type="NCBI Taxonomy" id="259834"/>
    <lineage>
        <taxon>Eukaryota</taxon>
        <taxon>Sar</taxon>
        <taxon>Stramenopiles</taxon>
        <taxon>Ochrophyta</taxon>
        <taxon>Bacillariophyta</taxon>
        <taxon>Coscinodiscophyceae</taxon>
        <taxon>Thalassiosirophycidae</taxon>
        <taxon>Stephanodiscales</taxon>
        <taxon>Stephanodiscaceae</taxon>
        <taxon>Discostella</taxon>
    </lineage>
</organism>
<dbReference type="AlphaFoldDB" id="A0ABD3MLJ5"/>
<gene>
    <name evidence="1" type="ORF">ACHAWU_003801</name>
</gene>
<comment type="caution">
    <text evidence="1">The sequence shown here is derived from an EMBL/GenBank/DDBJ whole genome shotgun (WGS) entry which is preliminary data.</text>
</comment>
<sequence length="513" mass="56793">MEIHSKEGITQGDCFAMSLYGVALLPLANKMRAEFPTALQPWFADDSGAAGEAKPNVGCLDFLVKNGPKYGFFADPSKSYNICMEEDEEVAHTEFEKLGLEINYSWGERYLGGFIGSGASKEQWLGDMVANWVAAVEALALVAAKYPQTAYAGFTFCLQNEGQYLQHVVADTGPFFEPLERAIRSKFIPALLGLTEIDGKFRELLTHSVTRGGLALRNPVDTVAYVHVASKEATLHLTQSLIDDSVDFDIGTHLAAARAAGQAARSGRLGREQRHLDARAKDVPADGRWDKRNCASGVWLTVVPSRLNGTSISAVEWRDNVRLRYNLQPIDMLDRCDGCNCQLTVEHALSCKKGGLVHIRHDDVADEWRYLCGTALSFGRVERELRIYSSVSRLVQEGGEAAETLAAGERDEMQTTGEQGDAGVHGFWLMCALLILMHGRLEDFTPLVYTVDGIAGRETRNAERRLAAHMGTKWKKGYSEMVHYVWQQIGMMENSTDNGNEELLCLFVLKRTV</sequence>
<dbReference type="Proteomes" id="UP001530293">
    <property type="component" value="Unassembled WGS sequence"/>
</dbReference>
<evidence type="ECO:0000313" key="1">
    <source>
        <dbReference type="EMBL" id="KAL3764941.1"/>
    </source>
</evidence>
<proteinExistence type="predicted"/>
<name>A0ABD3MLJ5_9STRA</name>
<accession>A0ABD3MLJ5</accession>
<evidence type="ECO:0000313" key="2">
    <source>
        <dbReference type="Proteomes" id="UP001530293"/>
    </source>
</evidence>
<protein>
    <submittedName>
        <fullName evidence="1">Uncharacterized protein</fullName>
    </submittedName>
</protein>
<reference evidence="1 2" key="1">
    <citation type="submission" date="2024-10" db="EMBL/GenBank/DDBJ databases">
        <title>Updated reference genomes for cyclostephanoid diatoms.</title>
        <authorList>
            <person name="Roberts W.R."/>
            <person name="Alverson A.J."/>
        </authorList>
    </citation>
    <scope>NUCLEOTIDE SEQUENCE [LARGE SCALE GENOMIC DNA]</scope>
    <source>
        <strain evidence="1 2">AJA232-27</strain>
    </source>
</reference>
<keyword evidence="2" id="KW-1185">Reference proteome</keyword>
<dbReference type="EMBL" id="JALLBG020000100">
    <property type="protein sequence ID" value="KAL3764941.1"/>
    <property type="molecule type" value="Genomic_DNA"/>
</dbReference>